<protein>
    <submittedName>
        <fullName evidence="7">Cation efflux family protein</fullName>
    </submittedName>
</protein>
<evidence type="ECO:0000256" key="4">
    <source>
        <dbReference type="ARBA" id="ARBA00023136"/>
    </source>
</evidence>
<comment type="subcellular location">
    <subcellularLocation>
        <location evidence="1">Membrane</location>
        <topology evidence="1">Multi-pass membrane protein</topology>
    </subcellularLocation>
</comment>
<dbReference type="InterPro" id="IPR058533">
    <property type="entry name" value="Cation_efflux_TM"/>
</dbReference>
<reference evidence="7 8" key="1">
    <citation type="submission" date="2016-10" db="EMBL/GenBank/DDBJ databases">
        <authorList>
            <person name="de Groot N.N."/>
        </authorList>
    </citation>
    <scope>NUCLEOTIDE SEQUENCE [LARGE SCALE GENOMIC DNA]</scope>
    <source>
        <strain evidence="7 8">DSM 14789</strain>
    </source>
</reference>
<evidence type="ECO:0000313" key="8">
    <source>
        <dbReference type="Proteomes" id="UP000198654"/>
    </source>
</evidence>
<sequence>MSARCCANEASSACQTAIPPGYRKVLWFALVVNGVMFAVEIGAGLRADSVSLLADSMDFLGDAANYAISLGVLGLGLVWRARASLIKALTMAAFGVGILGITLYNFATGSSPHPPTMGAIGLLAMLANFAVLGVLLRYRHGDSNMRGVWLCTRNDVIGNAAVLLAALGVFGSGSAWPDLVVGAIFAGLALSAAVQIARQATSELRRHRGEPREA</sequence>
<dbReference type="Proteomes" id="UP000198654">
    <property type="component" value="Unassembled WGS sequence"/>
</dbReference>
<keyword evidence="3 5" id="KW-1133">Transmembrane helix</keyword>
<feature type="transmembrane region" description="Helical" evidence="5">
    <location>
        <begin position="156"/>
        <end position="173"/>
    </location>
</feature>
<keyword evidence="8" id="KW-1185">Reference proteome</keyword>
<organism evidence="7 8">
    <name type="scientific">Modicisalibacter muralis</name>
    <dbReference type="NCBI Taxonomy" id="119000"/>
    <lineage>
        <taxon>Bacteria</taxon>
        <taxon>Pseudomonadati</taxon>
        <taxon>Pseudomonadota</taxon>
        <taxon>Gammaproteobacteria</taxon>
        <taxon>Oceanospirillales</taxon>
        <taxon>Halomonadaceae</taxon>
        <taxon>Modicisalibacter</taxon>
    </lineage>
</organism>
<dbReference type="OrthoDB" id="9799649at2"/>
<dbReference type="GO" id="GO:0006829">
    <property type="term" value="P:zinc ion transport"/>
    <property type="evidence" value="ECO:0007669"/>
    <property type="project" value="UniProtKB-KW"/>
</dbReference>
<dbReference type="InterPro" id="IPR027469">
    <property type="entry name" value="Cation_efflux_TMD_sf"/>
</dbReference>
<dbReference type="GO" id="GO:0016020">
    <property type="term" value="C:membrane"/>
    <property type="evidence" value="ECO:0007669"/>
    <property type="project" value="UniProtKB-SubCell"/>
</dbReference>
<feature type="transmembrane region" description="Helical" evidence="5">
    <location>
        <begin position="179"/>
        <end position="197"/>
    </location>
</feature>
<gene>
    <name evidence="7" type="ORF">SAMN05661010_01736</name>
</gene>
<keyword evidence="4 5" id="KW-0472">Membrane</keyword>
<evidence type="ECO:0000259" key="6">
    <source>
        <dbReference type="Pfam" id="PF01545"/>
    </source>
</evidence>
<dbReference type="STRING" id="119000.SAMN05661010_01736"/>
<feature type="domain" description="Cation efflux protein transmembrane" evidence="6">
    <location>
        <begin position="26"/>
        <end position="204"/>
    </location>
</feature>
<dbReference type="Pfam" id="PF01545">
    <property type="entry name" value="Cation_efflux"/>
    <property type="match status" value="1"/>
</dbReference>
<evidence type="ECO:0000313" key="7">
    <source>
        <dbReference type="EMBL" id="SDL47669.1"/>
    </source>
</evidence>
<dbReference type="RefSeq" id="WP_089727587.1">
    <property type="nucleotide sequence ID" value="NZ_FNGI01000004.1"/>
</dbReference>
<evidence type="ECO:0000256" key="3">
    <source>
        <dbReference type="ARBA" id="ARBA00022989"/>
    </source>
</evidence>
<keyword evidence="2 5" id="KW-0812">Transmembrane</keyword>
<dbReference type="EMBL" id="FNGI01000004">
    <property type="protein sequence ID" value="SDL47669.1"/>
    <property type="molecule type" value="Genomic_DNA"/>
</dbReference>
<feature type="transmembrane region" description="Helical" evidence="5">
    <location>
        <begin position="88"/>
        <end position="107"/>
    </location>
</feature>
<evidence type="ECO:0000256" key="5">
    <source>
        <dbReference type="SAM" id="Phobius"/>
    </source>
</evidence>
<proteinExistence type="predicted"/>
<dbReference type="AlphaFoldDB" id="A0A1G9KDH0"/>
<dbReference type="Gene3D" id="1.20.1510.10">
    <property type="entry name" value="Cation efflux protein transmembrane domain"/>
    <property type="match status" value="1"/>
</dbReference>
<feature type="transmembrane region" description="Helical" evidence="5">
    <location>
        <begin position="63"/>
        <end position="81"/>
    </location>
</feature>
<dbReference type="SUPFAM" id="SSF161111">
    <property type="entry name" value="Cation efflux protein transmembrane domain-like"/>
    <property type="match status" value="1"/>
</dbReference>
<accession>A0A1G9KDH0</accession>
<evidence type="ECO:0000256" key="1">
    <source>
        <dbReference type="ARBA" id="ARBA00004141"/>
    </source>
</evidence>
<feature type="transmembrane region" description="Helical" evidence="5">
    <location>
        <begin position="119"/>
        <end position="136"/>
    </location>
</feature>
<dbReference type="GO" id="GO:0008324">
    <property type="term" value="F:monoatomic cation transmembrane transporter activity"/>
    <property type="evidence" value="ECO:0007669"/>
    <property type="project" value="InterPro"/>
</dbReference>
<feature type="transmembrane region" description="Helical" evidence="5">
    <location>
        <begin position="25"/>
        <end position="43"/>
    </location>
</feature>
<evidence type="ECO:0000256" key="2">
    <source>
        <dbReference type="ARBA" id="ARBA00022692"/>
    </source>
</evidence>
<name>A0A1G9KDH0_9GAMM</name>